<dbReference type="Proteomes" id="UP001066276">
    <property type="component" value="Chromosome 8"/>
</dbReference>
<proteinExistence type="predicted"/>
<sequence>MSSLARAFLALETFLIAFRRMHVHRFASHTRAQEGASAAHENINSYLTLALRRARVQLTSSILLAIKLHLNCLSVLHTRAQEGASA</sequence>
<dbReference type="AlphaFoldDB" id="A0AAV7NCF3"/>
<evidence type="ECO:0008006" key="3">
    <source>
        <dbReference type="Google" id="ProtNLM"/>
    </source>
</evidence>
<organism evidence="1 2">
    <name type="scientific">Pleurodeles waltl</name>
    <name type="common">Iberian ribbed newt</name>
    <dbReference type="NCBI Taxonomy" id="8319"/>
    <lineage>
        <taxon>Eukaryota</taxon>
        <taxon>Metazoa</taxon>
        <taxon>Chordata</taxon>
        <taxon>Craniata</taxon>
        <taxon>Vertebrata</taxon>
        <taxon>Euteleostomi</taxon>
        <taxon>Amphibia</taxon>
        <taxon>Batrachia</taxon>
        <taxon>Caudata</taxon>
        <taxon>Salamandroidea</taxon>
        <taxon>Salamandridae</taxon>
        <taxon>Pleurodelinae</taxon>
        <taxon>Pleurodeles</taxon>
    </lineage>
</organism>
<dbReference type="EMBL" id="JANPWB010000012">
    <property type="protein sequence ID" value="KAJ1112555.1"/>
    <property type="molecule type" value="Genomic_DNA"/>
</dbReference>
<gene>
    <name evidence="1" type="ORF">NDU88_000817</name>
</gene>
<keyword evidence="2" id="KW-1185">Reference proteome</keyword>
<reference evidence="1" key="1">
    <citation type="journal article" date="2022" name="bioRxiv">
        <title>Sequencing and chromosome-scale assembly of the giantPleurodeles waltlgenome.</title>
        <authorList>
            <person name="Brown T."/>
            <person name="Elewa A."/>
            <person name="Iarovenko S."/>
            <person name="Subramanian E."/>
            <person name="Araus A.J."/>
            <person name="Petzold A."/>
            <person name="Susuki M."/>
            <person name="Suzuki K.-i.T."/>
            <person name="Hayashi T."/>
            <person name="Toyoda A."/>
            <person name="Oliveira C."/>
            <person name="Osipova E."/>
            <person name="Leigh N.D."/>
            <person name="Simon A."/>
            <person name="Yun M.H."/>
        </authorList>
    </citation>
    <scope>NUCLEOTIDE SEQUENCE</scope>
    <source>
        <strain evidence="1">20211129_DDA</strain>
        <tissue evidence="1">Liver</tissue>
    </source>
</reference>
<name>A0AAV7NCF3_PLEWA</name>
<evidence type="ECO:0000313" key="2">
    <source>
        <dbReference type="Proteomes" id="UP001066276"/>
    </source>
</evidence>
<accession>A0AAV7NCF3</accession>
<protein>
    <recommendedName>
        <fullName evidence="3">Secreted protein</fullName>
    </recommendedName>
</protein>
<comment type="caution">
    <text evidence="1">The sequence shown here is derived from an EMBL/GenBank/DDBJ whole genome shotgun (WGS) entry which is preliminary data.</text>
</comment>
<evidence type="ECO:0000313" key="1">
    <source>
        <dbReference type="EMBL" id="KAJ1112555.1"/>
    </source>
</evidence>